<organism evidence="7 8">
    <name type="scientific">Dioszegia hungarica</name>
    <dbReference type="NCBI Taxonomy" id="4972"/>
    <lineage>
        <taxon>Eukaryota</taxon>
        <taxon>Fungi</taxon>
        <taxon>Dikarya</taxon>
        <taxon>Basidiomycota</taxon>
        <taxon>Agaricomycotina</taxon>
        <taxon>Tremellomycetes</taxon>
        <taxon>Tremellales</taxon>
        <taxon>Bulleribasidiaceae</taxon>
        <taxon>Dioszegia</taxon>
    </lineage>
</organism>
<protein>
    <recommendedName>
        <fullName evidence="9">SNF5-domain-containing protein</fullName>
    </recommendedName>
</protein>
<dbReference type="PANTHER" id="PTHR10019">
    <property type="entry name" value="SNF5"/>
    <property type="match status" value="1"/>
</dbReference>
<evidence type="ECO:0000256" key="6">
    <source>
        <dbReference type="SAM" id="MobiDB-lite"/>
    </source>
</evidence>
<feature type="compositionally biased region" description="Low complexity" evidence="6">
    <location>
        <begin position="77"/>
        <end position="103"/>
    </location>
</feature>
<feature type="compositionally biased region" description="Basic residues" evidence="6">
    <location>
        <begin position="1207"/>
        <end position="1216"/>
    </location>
</feature>
<dbReference type="InterPro" id="IPR006939">
    <property type="entry name" value="SNF5"/>
</dbReference>
<feature type="region of interest" description="Disordered" evidence="6">
    <location>
        <begin position="443"/>
        <end position="486"/>
    </location>
</feature>
<feature type="compositionally biased region" description="Polar residues" evidence="6">
    <location>
        <begin position="279"/>
        <end position="293"/>
    </location>
</feature>
<reference evidence="7" key="1">
    <citation type="journal article" date="2022" name="G3 (Bethesda)">
        <title>High quality genome of the basidiomycete yeast Dioszegia hungarica PDD-24b-2 isolated from cloud water.</title>
        <authorList>
            <person name="Jarrige D."/>
            <person name="Haridas S."/>
            <person name="Bleykasten-Grosshans C."/>
            <person name="Joly M."/>
            <person name="Nadalig T."/>
            <person name="Sancelme M."/>
            <person name="Vuilleumier S."/>
            <person name="Grigoriev I.V."/>
            <person name="Amato P."/>
            <person name="Bringel F."/>
        </authorList>
    </citation>
    <scope>NUCLEOTIDE SEQUENCE</scope>
    <source>
        <strain evidence="7">PDD-24b-2</strain>
    </source>
</reference>
<feature type="compositionally biased region" description="Acidic residues" evidence="6">
    <location>
        <begin position="1186"/>
        <end position="1202"/>
    </location>
</feature>
<feature type="compositionally biased region" description="Low complexity" evidence="6">
    <location>
        <begin position="1225"/>
        <end position="1247"/>
    </location>
</feature>
<proteinExistence type="inferred from homology"/>
<name>A0AA38H408_9TREE</name>
<dbReference type="Pfam" id="PF04855">
    <property type="entry name" value="SNF5"/>
    <property type="match status" value="1"/>
</dbReference>
<comment type="similarity">
    <text evidence="2">Belongs to the SNF5 family.</text>
</comment>
<feature type="compositionally biased region" description="Polar residues" evidence="6">
    <location>
        <begin position="167"/>
        <end position="178"/>
    </location>
</feature>
<sequence length="1332" mass="145380">MSTSQSHPSPATQQSPHPQQQGIYQYGNPMLYPTQQGQQYNQGGPGPSTMQQMQQQMMQANPAFQQQGLGPHQMAALQSIQRGPSQQQQLQMLQQAASGPQGAQAQAFLNAMRNQHFQVRPGPPPQSNGPLQPTRMQQFQQQPDVARVQMQQAIPRQGSPVNPPSASPRQPSYGSQNNMPPPPLPTTTPTQPGHARFTPSPTQLQHIALAQQKIIADPGFQSMPSAQQQIQLNMVNHRMMSMFAQQTAAPSPSHLQQSLPNGQPPFSSLPSHMAPRPTSAASQRAPSPRQSTPGPARPQSPAVHTSTPPPNQQYPITASPAGSHQSIHHTPNHQPAASPQQPPPSSQSGNQAGQNHNPAPPGSVPPPFDMSGFPFDPRILGQIGNLQDPAWRQGMQLRNPAALQTVMNASMMIQQGKIAPETLSRMHKVLAWMKAEAERVRMAAQGPGTSGAASQAPAPSGPRSSMDGNAPPSAGPMPPPAWIPGSAATATTALPVQAPPAAQPTARKVSVPLSIPVKSWEAALRPSLPFTQITPLPSDPVAPLAPAPPSFDPTFSGALPTLTPTEVTDVRRWIDTDLAYLGNFEARKKQVQGKMMNWAKESDMGTPWWMVRKGESQSTTGPGIKVIWPDEKARERSRGMARASGRSRREIRFTPKQLKAMANVEDHVIPIRLDMEEGQYKLKDTFMWNCSDTVVLPDLFAQSLCDDFNLPPAVFIPKIVATINEKIREYKDQVMPLEPRLPSSPIGGKLEESGEEWDAWRRLREDAMRDDDDSGEEEEVRTDEGGKVDHGVIIVNGDEDEDIKPEMEDGKMEQRVDLPVTVDEAMQKWAIRDEAMGEDMRILIKVDIIIGTQNLSDTFEWDLCSPVTPEDFAIMYTQELGLNGEFATALAHDIHEQILVHKRCLFLVGHTIGSGHVQDDEVRSSFLPALSNVLRREDIAMSTYTPIFTTHTEEDVAMIEREREKDSKRKKRATRARRGIILPDREPVKTHRTLLNPLAANGLAAPKFEDMTPTLQPAHTSRRAAAIAAQANINLLAQDLPIPDKPPQSPLPPFASKRGGKGWKIGRGLSRASPAGGREGSLLPGPESHAGTPTAASAAALPPHHPLSGLKRAYRDEEEESPGARKRTQARSPEGAEDVKPVLAPVAIPSRLNGSRSRSTTSRSRTPEKPREPTPKVLLQRKRVLDDDDSDSDSSDSSDDFDERGRSKSKASKKGRTSSVHTARRPSAASSKSPTKAPTPAPVAAAGPPAPTPPEWCEAAEADTKSRYPRDHFFVVPKGKTEPGQPVEWRLRCLDCPGKIYNMGPGESFTGYEVHLRNRVHIANREKREAGE</sequence>
<feature type="compositionally biased region" description="Low complexity" evidence="6">
    <location>
        <begin position="443"/>
        <end position="465"/>
    </location>
</feature>
<keyword evidence="8" id="KW-1185">Reference proteome</keyword>
<feature type="compositionally biased region" description="Polar residues" evidence="6">
    <location>
        <begin position="313"/>
        <end position="325"/>
    </location>
</feature>
<dbReference type="Proteomes" id="UP001164286">
    <property type="component" value="Unassembled WGS sequence"/>
</dbReference>
<feature type="compositionally biased region" description="Low complexity" evidence="6">
    <location>
        <begin position="33"/>
        <end position="42"/>
    </location>
</feature>
<feature type="region of interest" description="Disordered" evidence="6">
    <location>
        <begin position="1"/>
        <end position="103"/>
    </location>
</feature>
<dbReference type="GO" id="GO:0000228">
    <property type="term" value="C:nuclear chromosome"/>
    <property type="evidence" value="ECO:0007669"/>
    <property type="project" value="InterPro"/>
</dbReference>
<evidence type="ECO:0000256" key="1">
    <source>
        <dbReference type="ARBA" id="ARBA00004123"/>
    </source>
</evidence>
<keyword evidence="3" id="KW-0805">Transcription regulation</keyword>
<feature type="compositionally biased region" description="Low complexity" evidence="6">
    <location>
        <begin position="1155"/>
        <end position="1164"/>
    </location>
</feature>
<feature type="compositionally biased region" description="Low complexity" evidence="6">
    <location>
        <begin position="50"/>
        <end position="67"/>
    </location>
</feature>
<evidence type="ECO:0008006" key="9">
    <source>
        <dbReference type="Google" id="ProtNLM"/>
    </source>
</evidence>
<feature type="compositionally biased region" description="Low complexity" evidence="6">
    <location>
        <begin position="1088"/>
        <end position="1110"/>
    </location>
</feature>
<feature type="compositionally biased region" description="Polar residues" evidence="6">
    <location>
        <begin position="245"/>
        <end position="270"/>
    </location>
</feature>
<feature type="region of interest" description="Disordered" evidence="6">
    <location>
        <begin position="1039"/>
        <end position="1263"/>
    </location>
</feature>
<feature type="compositionally biased region" description="Low complexity" evidence="6">
    <location>
        <begin position="346"/>
        <end position="357"/>
    </location>
</feature>
<dbReference type="GO" id="GO:0006338">
    <property type="term" value="P:chromatin remodeling"/>
    <property type="evidence" value="ECO:0007669"/>
    <property type="project" value="InterPro"/>
</dbReference>
<keyword evidence="4" id="KW-0804">Transcription</keyword>
<gene>
    <name evidence="7" type="ORF">MKK02DRAFT_38309</name>
</gene>
<feature type="compositionally biased region" description="Pro residues" evidence="6">
    <location>
        <begin position="1043"/>
        <end position="1053"/>
    </location>
</feature>
<feature type="region of interest" description="Disordered" evidence="6">
    <location>
        <begin position="117"/>
        <end position="199"/>
    </location>
</feature>
<feature type="region of interest" description="Disordered" evidence="6">
    <location>
        <begin position="245"/>
        <end position="381"/>
    </location>
</feature>
<dbReference type="RefSeq" id="XP_052943428.1">
    <property type="nucleotide sequence ID" value="XM_053090037.1"/>
</dbReference>
<evidence type="ECO:0000313" key="7">
    <source>
        <dbReference type="EMBL" id="KAI9633651.1"/>
    </source>
</evidence>
<evidence type="ECO:0000256" key="5">
    <source>
        <dbReference type="ARBA" id="ARBA00023242"/>
    </source>
</evidence>
<feature type="compositionally biased region" description="Pro residues" evidence="6">
    <location>
        <begin position="358"/>
        <end position="368"/>
    </location>
</feature>
<keyword evidence="5" id="KW-0539">Nucleus</keyword>
<accession>A0AA38H408</accession>
<feature type="compositionally biased region" description="Pro residues" evidence="6">
    <location>
        <begin position="473"/>
        <end position="482"/>
    </location>
</feature>
<evidence type="ECO:0000256" key="2">
    <source>
        <dbReference type="ARBA" id="ARBA00010239"/>
    </source>
</evidence>
<feature type="compositionally biased region" description="Polar residues" evidence="6">
    <location>
        <begin position="1"/>
        <end position="23"/>
    </location>
</feature>
<evidence type="ECO:0000256" key="3">
    <source>
        <dbReference type="ARBA" id="ARBA00023015"/>
    </source>
</evidence>
<comment type="caution">
    <text evidence="7">The sequence shown here is derived from an EMBL/GenBank/DDBJ whole genome shotgun (WGS) entry which is preliminary data.</text>
</comment>
<feature type="compositionally biased region" description="Basic and acidic residues" evidence="6">
    <location>
        <begin position="1165"/>
        <end position="1174"/>
    </location>
</feature>
<evidence type="ECO:0000256" key="4">
    <source>
        <dbReference type="ARBA" id="ARBA00023163"/>
    </source>
</evidence>
<evidence type="ECO:0000313" key="8">
    <source>
        <dbReference type="Proteomes" id="UP001164286"/>
    </source>
</evidence>
<dbReference type="GeneID" id="77729242"/>
<dbReference type="EMBL" id="JAKWFO010000008">
    <property type="protein sequence ID" value="KAI9633651.1"/>
    <property type="molecule type" value="Genomic_DNA"/>
</dbReference>
<comment type="subcellular location">
    <subcellularLocation>
        <location evidence="1">Nucleus</location>
    </subcellularLocation>
</comment>